<dbReference type="CDD" id="cd18126">
    <property type="entry name" value="GAPDH_I_C"/>
    <property type="match status" value="1"/>
</dbReference>
<dbReference type="CDD" id="cd05214">
    <property type="entry name" value="GAPDH_I_N"/>
    <property type="match status" value="1"/>
</dbReference>
<dbReference type="STRING" id="1817828.A2722_01820"/>
<feature type="binding site" evidence="4">
    <location>
        <begin position="13"/>
        <end position="14"/>
    </location>
    <ligand>
        <name>NAD(+)</name>
        <dbReference type="ChEBI" id="CHEBI:57540"/>
    </ligand>
</feature>
<dbReference type="PANTHER" id="PTHR43148">
    <property type="entry name" value="GLYCERALDEHYDE-3-PHOSPHATE DEHYDROGENASE 2"/>
    <property type="match status" value="1"/>
</dbReference>
<dbReference type="GO" id="GO:0006006">
    <property type="term" value="P:glucose metabolic process"/>
    <property type="evidence" value="ECO:0007669"/>
    <property type="project" value="InterPro"/>
</dbReference>
<dbReference type="InterPro" id="IPR020829">
    <property type="entry name" value="GlycerAld_3-P_DH_cat"/>
</dbReference>
<protein>
    <submittedName>
        <fullName evidence="8">Type I glyceraldehyde-3-phosphate dehydrogenase</fullName>
    </submittedName>
</protein>
<comment type="similarity">
    <text evidence="1 6">Belongs to the glyceraldehyde-3-phosphate dehydrogenase family.</text>
</comment>
<dbReference type="SMART" id="SM00846">
    <property type="entry name" value="Gp_dh_N"/>
    <property type="match status" value="1"/>
</dbReference>
<comment type="caution">
    <text evidence="8">The sequence shown here is derived from an EMBL/GenBank/DDBJ whole genome shotgun (WGS) entry which is preliminary data.</text>
</comment>
<evidence type="ECO:0000256" key="4">
    <source>
        <dbReference type="PIRSR" id="PIRSR000149-3"/>
    </source>
</evidence>
<evidence type="ECO:0000313" key="8">
    <source>
        <dbReference type="EMBL" id="OGE91199.1"/>
    </source>
</evidence>
<dbReference type="InterPro" id="IPR020828">
    <property type="entry name" value="GlycerAld_3-P_DH_NAD(P)-bd"/>
</dbReference>
<dbReference type="SUPFAM" id="SSF51735">
    <property type="entry name" value="NAD(P)-binding Rossmann-fold domains"/>
    <property type="match status" value="1"/>
</dbReference>
<dbReference type="GO" id="GO:0016620">
    <property type="term" value="F:oxidoreductase activity, acting on the aldehyde or oxo group of donors, NAD or NADP as acceptor"/>
    <property type="evidence" value="ECO:0007669"/>
    <property type="project" value="InterPro"/>
</dbReference>
<dbReference type="Pfam" id="PF02800">
    <property type="entry name" value="Gp_dh_C"/>
    <property type="match status" value="1"/>
</dbReference>
<dbReference type="Pfam" id="PF00044">
    <property type="entry name" value="Gp_dh_N"/>
    <property type="match status" value="1"/>
</dbReference>
<evidence type="ECO:0000256" key="1">
    <source>
        <dbReference type="ARBA" id="ARBA00007406"/>
    </source>
</evidence>
<keyword evidence="4" id="KW-0547">Nucleotide-binding</keyword>
<feature type="binding site" evidence="4">
    <location>
        <position position="320"/>
    </location>
    <ligand>
        <name>NAD(+)</name>
        <dbReference type="ChEBI" id="CHEBI:57540"/>
    </ligand>
</feature>
<gene>
    <name evidence="8" type="ORF">A2722_01820</name>
</gene>
<dbReference type="PRINTS" id="PR00078">
    <property type="entry name" value="G3PDHDRGNASE"/>
</dbReference>
<evidence type="ECO:0000256" key="6">
    <source>
        <dbReference type="RuleBase" id="RU000397"/>
    </source>
</evidence>
<feature type="domain" description="Glyceraldehyde 3-phosphate dehydrogenase NAD(P) binding" evidence="7">
    <location>
        <begin position="4"/>
        <end position="152"/>
    </location>
</feature>
<dbReference type="PIRSF" id="PIRSF000149">
    <property type="entry name" value="GAP_DH"/>
    <property type="match status" value="1"/>
</dbReference>
<dbReference type="GO" id="GO:0051287">
    <property type="term" value="F:NAD binding"/>
    <property type="evidence" value="ECO:0007669"/>
    <property type="project" value="InterPro"/>
</dbReference>
<dbReference type="GO" id="GO:0050661">
    <property type="term" value="F:NADP binding"/>
    <property type="evidence" value="ECO:0007669"/>
    <property type="project" value="InterPro"/>
</dbReference>
<evidence type="ECO:0000256" key="5">
    <source>
        <dbReference type="PIRSR" id="PIRSR000149-4"/>
    </source>
</evidence>
<dbReference type="InterPro" id="IPR036291">
    <property type="entry name" value="NAD(P)-bd_dom_sf"/>
</dbReference>
<dbReference type="Proteomes" id="UP000178377">
    <property type="component" value="Unassembled WGS sequence"/>
</dbReference>
<sequence>MAKIRVGINGFGRIGRTAFKIVSKKPSMEVVGINDLLDTQTLAHLLKYDTVYGRFDLPVDQDGKNLIVNKRKIPVTAFKDPTLLPWKSLKADVVLECTGRYTKDGEAAAHIKAGAGRVIVSAPVHGGGIETFLLGVNDKKYSGQQVISNASCTTNCVSPVAAVLQNKFGIVKGMMTTIHAYTAEQNLVDGPPPALKRDLRRARAAAANIIPTTSGVADAMQAVLPELSGKFDGLALRVPVLTGSISDFTVLVSRKTSIEEVNLAFLEYSRNPMYKHILEVTNDPIVSSDVIGNTHSAIVDLGLTRVLDGDLVKVFAWYDNEWGYASRLVEEVELVMKS</sequence>
<feature type="binding site" evidence="4">
    <location>
        <position position="35"/>
    </location>
    <ligand>
        <name>NAD(+)</name>
        <dbReference type="ChEBI" id="CHEBI:57540"/>
    </ligand>
</feature>
<dbReference type="NCBIfam" id="TIGR01534">
    <property type="entry name" value="GAPDH-I"/>
    <property type="match status" value="1"/>
</dbReference>
<evidence type="ECO:0000313" key="9">
    <source>
        <dbReference type="Proteomes" id="UP000178377"/>
    </source>
</evidence>
<keyword evidence="2" id="KW-0560">Oxidoreductase</keyword>
<accession>A0A1F5PMR3</accession>
<name>A0A1F5PMR3_9BACT</name>
<organism evidence="8 9">
    <name type="scientific">Candidatus Doudnabacteria bacterium RIFCSPHIGHO2_01_FULL_50_11</name>
    <dbReference type="NCBI Taxonomy" id="1817828"/>
    <lineage>
        <taxon>Bacteria</taxon>
        <taxon>Candidatus Doudnaibacteriota</taxon>
    </lineage>
</organism>
<evidence type="ECO:0000259" key="7">
    <source>
        <dbReference type="SMART" id="SM00846"/>
    </source>
</evidence>
<reference evidence="8 9" key="1">
    <citation type="journal article" date="2016" name="Nat. Commun.">
        <title>Thousands of microbial genomes shed light on interconnected biogeochemical processes in an aquifer system.</title>
        <authorList>
            <person name="Anantharaman K."/>
            <person name="Brown C.T."/>
            <person name="Hug L.A."/>
            <person name="Sharon I."/>
            <person name="Castelle C.J."/>
            <person name="Probst A.J."/>
            <person name="Thomas B.C."/>
            <person name="Singh A."/>
            <person name="Wilkins M.J."/>
            <person name="Karaoz U."/>
            <person name="Brodie E.L."/>
            <person name="Williams K.H."/>
            <person name="Hubbard S.S."/>
            <person name="Banfield J.F."/>
        </authorList>
    </citation>
    <scope>NUCLEOTIDE SEQUENCE [LARGE SCALE GENOMIC DNA]</scope>
</reference>
<dbReference type="Gene3D" id="3.30.360.10">
    <property type="entry name" value="Dihydrodipicolinate Reductase, domain 2"/>
    <property type="match status" value="1"/>
</dbReference>
<dbReference type="SUPFAM" id="SSF55347">
    <property type="entry name" value="Glyceraldehyde-3-phosphate dehydrogenase-like, C-terminal domain"/>
    <property type="match status" value="1"/>
</dbReference>
<keyword evidence="4" id="KW-0520">NAD</keyword>
<dbReference type="Gene3D" id="3.40.50.720">
    <property type="entry name" value="NAD(P)-binding Rossmann-like Domain"/>
    <property type="match status" value="1"/>
</dbReference>
<dbReference type="AlphaFoldDB" id="A0A1F5PMR3"/>
<dbReference type="FunFam" id="3.30.360.10:FF:000002">
    <property type="entry name" value="Glyceraldehyde-3-phosphate dehydrogenase"/>
    <property type="match status" value="1"/>
</dbReference>
<dbReference type="InterPro" id="IPR006424">
    <property type="entry name" value="Glyceraldehyde-3-P_DH_1"/>
</dbReference>
<feature type="binding site" evidence="4">
    <location>
        <position position="121"/>
    </location>
    <ligand>
        <name>NAD(+)</name>
        <dbReference type="ChEBI" id="CHEBI:57540"/>
    </ligand>
</feature>
<feature type="site" description="Activates thiol group during catalysis" evidence="5">
    <location>
        <position position="179"/>
    </location>
</feature>
<dbReference type="InterPro" id="IPR020831">
    <property type="entry name" value="GlycerAld/Erythrose_P_DH"/>
</dbReference>
<feature type="active site" description="Nucleophile" evidence="3">
    <location>
        <position position="152"/>
    </location>
</feature>
<dbReference type="EMBL" id="MFEO01000003">
    <property type="protein sequence ID" value="OGE91199.1"/>
    <property type="molecule type" value="Genomic_DNA"/>
</dbReference>
<proteinExistence type="inferred from homology"/>
<evidence type="ECO:0000256" key="2">
    <source>
        <dbReference type="ARBA" id="ARBA00023002"/>
    </source>
</evidence>
<evidence type="ECO:0000256" key="3">
    <source>
        <dbReference type="PIRSR" id="PIRSR000149-1"/>
    </source>
</evidence>
<dbReference type="FunFam" id="3.40.50.720:FF:000001">
    <property type="entry name" value="Glyceraldehyde-3-phosphate dehydrogenase"/>
    <property type="match status" value="1"/>
</dbReference>